<dbReference type="Gene3D" id="1.10.10.2520">
    <property type="entry name" value="Cell wall hydrolase SleB, domain 1"/>
    <property type="match status" value="1"/>
</dbReference>
<dbReference type="InterPro" id="IPR042047">
    <property type="entry name" value="SleB_dom1"/>
</dbReference>
<evidence type="ECO:0000256" key="3">
    <source>
        <dbReference type="ARBA" id="ARBA00022544"/>
    </source>
</evidence>
<evidence type="ECO:0000256" key="4">
    <source>
        <dbReference type="ARBA" id="ARBA00022729"/>
    </source>
</evidence>
<dbReference type="SUPFAM" id="SSF47090">
    <property type="entry name" value="PGBD-like"/>
    <property type="match status" value="1"/>
</dbReference>
<evidence type="ECO:0000256" key="1">
    <source>
        <dbReference type="ARBA" id="ARBA00007010"/>
    </source>
</evidence>
<dbReference type="InterPro" id="IPR036365">
    <property type="entry name" value="PGBD-like_sf"/>
</dbReference>
<organism evidence="11 12">
    <name type="scientific">Polycladomyces zharkentensis</name>
    <dbReference type="NCBI Taxonomy" id="2807616"/>
    <lineage>
        <taxon>Bacteria</taxon>
        <taxon>Bacillati</taxon>
        <taxon>Bacillota</taxon>
        <taxon>Bacilli</taxon>
        <taxon>Bacillales</taxon>
        <taxon>Thermoactinomycetaceae</taxon>
        <taxon>Polycladomyces</taxon>
    </lineage>
</organism>
<evidence type="ECO:0000259" key="9">
    <source>
        <dbReference type="Pfam" id="PF01471"/>
    </source>
</evidence>
<dbReference type="InterPro" id="IPR011105">
    <property type="entry name" value="Cell_wall_hydrolase_SleB"/>
</dbReference>
<evidence type="ECO:0000256" key="6">
    <source>
        <dbReference type="ARBA" id="ARBA00022969"/>
    </source>
</evidence>
<feature type="domain" description="Peptidoglycan binding-like" evidence="9">
    <location>
        <begin position="66"/>
        <end position="118"/>
    </location>
</feature>
<dbReference type="Gene3D" id="6.20.240.60">
    <property type="match status" value="1"/>
</dbReference>
<keyword evidence="12" id="KW-1185">Reference proteome</keyword>
<comment type="similarity">
    <text evidence="1">Belongs to the SleB family.</text>
</comment>
<keyword evidence="4" id="KW-0732">Signal</keyword>
<dbReference type="Proteomes" id="UP001177120">
    <property type="component" value="Unassembled WGS sequence"/>
</dbReference>
<accession>A0ABS2WI05</accession>
<evidence type="ECO:0000256" key="2">
    <source>
        <dbReference type="ARBA" id="ARBA00018364"/>
    </source>
</evidence>
<sequence length="263" mass="29897">MGEALVSVVNSDAPRLLFSVVPNGGHAVSVQSTAKANVESQHVAKRVSLPVPRARVYKPGDRGGYVWELQRRLRFLGFYTGKINGIYTWRTYRAVRLFQYSFGLRVTGLTDAKTRAKLWKATRRWRPGGVRTVQARRVYRKTARQLSWNDIKLMAHAVHAEARGEPYIGKVAVAAVILNRLKSDRFPNTTAGIIFQPMAFEAVADGQIWMQPDRDSFKAVRDALNGWDPTNGALFYFNPARAKSKWIWSRPQIKRIGKHIFTR</sequence>
<evidence type="ECO:0000313" key="11">
    <source>
        <dbReference type="EMBL" id="MBN2909080.1"/>
    </source>
</evidence>
<dbReference type="InterPro" id="IPR014224">
    <property type="entry name" value="Spore_cortex_SleB"/>
</dbReference>
<dbReference type="Pfam" id="PF07486">
    <property type="entry name" value="Hydrolase_2"/>
    <property type="match status" value="1"/>
</dbReference>
<evidence type="ECO:0000256" key="7">
    <source>
        <dbReference type="ARBA" id="ARBA00023316"/>
    </source>
</evidence>
<reference evidence="11" key="1">
    <citation type="journal article" date="2024" name="Int. J. Syst. Evol. Microbiol.">
        <title>Polycladomyces zharkentensis sp. nov., a novel thermophilic cellulose- and starch-degrading member of the Bacillota from a geothermal aquifer in Kazakhstan.</title>
        <authorList>
            <person name="Mashzhan A."/>
            <person name="Kistaubayeva A."/>
            <person name="Javier-Lopez R."/>
            <person name="Bissenova U."/>
            <person name="Bissenbay A."/>
            <person name="Birkeland N.K."/>
        </authorList>
    </citation>
    <scope>NUCLEOTIDE SEQUENCE</scope>
    <source>
        <strain evidence="11">ZKZ2T</strain>
    </source>
</reference>
<feature type="domain" description="Cell wall hydrolase SleB" evidence="10">
    <location>
        <begin position="164"/>
        <end position="261"/>
    </location>
</feature>
<protein>
    <recommendedName>
        <fullName evidence="2 8">Spore cortex-lytic enzyme</fullName>
    </recommendedName>
</protein>
<proteinExistence type="inferred from homology"/>
<dbReference type="Pfam" id="PF01471">
    <property type="entry name" value="PG_binding_1"/>
    <property type="match status" value="1"/>
</dbReference>
<dbReference type="InterPro" id="IPR002477">
    <property type="entry name" value="Peptidoglycan-bd-like"/>
</dbReference>
<evidence type="ECO:0000256" key="5">
    <source>
        <dbReference type="ARBA" id="ARBA00022801"/>
    </source>
</evidence>
<dbReference type="InterPro" id="IPR036366">
    <property type="entry name" value="PGBDSf"/>
</dbReference>
<evidence type="ECO:0000256" key="8">
    <source>
        <dbReference type="NCBIfam" id="TIGR02869"/>
    </source>
</evidence>
<keyword evidence="6" id="KW-0749">Sporulation</keyword>
<evidence type="ECO:0000313" key="12">
    <source>
        <dbReference type="Proteomes" id="UP001177120"/>
    </source>
</evidence>
<keyword evidence="3" id="KW-0309">Germination</keyword>
<dbReference type="Gene3D" id="1.10.101.10">
    <property type="entry name" value="PGBD-like superfamily/PGBD"/>
    <property type="match status" value="1"/>
</dbReference>
<evidence type="ECO:0000259" key="10">
    <source>
        <dbReference type="Pfam" id="PF07486"/>
    </source>
</evidence>
<keyword evidence="5" id="KW-0378">Hydrolase</keyword>
<name>A0ABS2WI05_9BACL</name>
<dbReference type="EMBL" id="JAFHAP010000006">
    <property type="protein sequence ID" value="MBN2909080.1"/>
    <property type="molecule type" value="Genomic_DNA"/>
</dbReference>
<keyword evidence="7" id="KW-0961">Cell wall biogenesis/degradation</keyword>
<comment type="caution">
    <text evidence="11">The sequence shown here is derived from an EMBL/GenBank/DDBJ whole genome shotgun (WGS) entry which is preliminary data.</text>
</comment>
<dbReference type="NCBIfam" id="TIGR02869">
    <property type="entry name" value="spore_SleB"/>
    <property type="match status" value="1"/>
</dbReference>
<gene>
    <name evidence="11" type="primary">sleB</name>
    <name evidence="11" type="ORF">JQC72_06035</name>
</gene>